<dbReference type="OrthoDB" id="366390at2759"/>
<dbReference type="HOGENOM" id="CLU_000134_34_2_1"/>
<dbReference type="AlphaFoldDB" id="W4JTF7"/>
<dbReference type="Gene3D" id="1.25.40.20">
    <property type="entry name" value="Ankyrin repeat-containing domain"/>
    <property type="match status" value="1"/>
</dbReference>
<proteinExistence type="predicted"/>
<dbReference type="PROSITE" id="PS50297">
    <property type="entry name" value="ANK_REP_REGION"/>
    <property type="match status" value="1"/>
</dbReference>
<dbReference type="PROSITE" id="PS50088">
    <property type="entry name" value="ANK_REPEAT"/>
    <property type="match status" value="1"/>
</dbReference>
<accession>W4JTF7</accession>
<keyword evidence="2 3" id="KW-0040">ANK repeat</keyword>
<dbReference type="InParanoid" id="W4JTF7"/>
<evidence type="ECO:0000313" key="5">
    <source>
        <dbReference type="Proteomes" id="UP000030671"/>
    </source>
</evidence>
<keyword evidence="1" id="KW-0677">Repeat</keyword>
<evidence type="ECO:0000256" key="3">
    <source>
        <dbReference type="PROSITE-ProRule" id="PRU00023"/>
    </source>
</evidence>
<dbReference type="eggNOG" id="ENOG502S5MP">
    <property type="taxonomic scope" value="Eukaryota"/>
</dbReference>
<feature type="repeat" description="ANK" evidence="3">
    <location>
        <begin position="48"/>
        <end position="80"/>
    </location>
</feature>
<organism evidence="4 5">
    <name type="scientific">Heterobasidion irregulare (strain TC 32-1)</name>
    <dbReference type="NCBI Taxonomy" id="747525"/>
    <lineage>
        <taxon>Eukaryota</taxon>
        <taxon>Fungi</taxon>
        <taxon>Dikarya</taxon>
        <taxon>Basidiomycota</taxon>
        <taxon>Agaricomycotina</taxon>
        <taxon>Agaricomycetes</taxon>
        <taxon>Russulales</taxon>
        <taxon>Bondarzewiaceae</taxon>
        <taxon>Heterobasidion</taxon>
        <taxon>Heterobasidion annosum species complex</taxon>
    </lineage>
</organism>
<evidence type="ECO:0000313" key="4">
    <source>
        <dbReference type="EMBL" id="ETW76832.1"/>
    </source>
</evidence>
<evidence type="ECO:0000256" key="2">
    <source>
        <dbReference type="ARBA" id="ARBA00023043"/>
    </source>
</evidence>
<sequence length="147" mass="15201">MTTVTPATLPSATLEFAHRMFDAARNGDADLLLQAVDAGLPPNLTNEKGNTLLMLAAYSGHAPLVAGLLARGADPDRLNDRAQSPLAGAVFKGEDAVVRALLAAGADPRRGTPSAVDSARIFGRAELLELFGEPTEGEGKQQQPASG</sequence>
<protein>
    <submittedName>
        <fullName evidence="4">Uncharacterized protein</fullName>
    </submittedName>
</protein>
<dbReference type="GO" id="GO:0004842">
    <property type="term" value="F:ubiquitin-protein transferase activity"/>
    <property type="evidence" value="ECO:0007669"/>
    <property type="project" value="TreeGrafter"/>
</dbReference>
<dbReference type="KEGG" id="hir:HETIRDRAFT_422205"/>
<dbReference type="Pfam" id="PF12796">
    <property type="entry name" value="Ank_2"/>
    <property type="match status" value="1"/>
</dbReference>
<evidence type="ECO:0000256" key="1">
    <source>
        <dbReference type="ARBA" id="ARBA00022737"/>
    </source>
</evidence>
<dbReference type="PANTHER" id="PTHR24171">
    <property type="entry name" value="ANKYRIN REPEAT DOMAIN-CONTAINING PROTEIN 39-RELATED"/>
    <property type="match status" value="1"/>
</dbReference>
<dbReference type="Proteomes" id="UP000030671">
    <property type="component" value="Unassembled WGS sequence"/>
</dbReference>
<dbReference type="PANTHER" id="PTHR24171:SF8">
    <property type="entry name" value="BRCA1-ASSOCIATED RING DOMAIN PROTEIN 1"/>
    <property type="match status" value="1"/>
</dbReference>
<dbReference type="RefSeq" id="XP_009551699.1">
    <property type="nucleotide sequence ID" value="XM_009553404.1"/>
</dbReference>
<dbReference type="InterPro" id="IPR036770">
    <property type="entry name" value="Ankyrin_rpt-contain_sf"/>
</dbReference>
<dbReference type="SUPFAM" id="SSF48403">
    <property type="entry name" value="Ankyrin repeat"/>
    <property type="match status" value="1"/>
</dbReference>
<dbReference type="EMBL" id="KI925464">
    <property type="protein sequence ID" value="ETW76832.1"/>
    <property type="molecule type" value="Genomic_DNA"/>
</dbReference>
<reference evidence="4 5" key="1">
    <citation type="journal article" date="2012" name="New Phytol.">
        <title>Insight into trade-off between wood decay and parasitism from the genome of a fungal forest pathogen.</title>
        <authorList>
            <person name="Olson A."/>
            <person name="Aerts A."/>
            <person name="Asiegbu F."/>
            <person name="Belbahri L."/>
            <person name="Bouzid O."/>
            <person name="Broberg A."/>
            <person name="Canback B."/>
            <person name="Coutinho P.M."/>
            <person name="Cullen D."/>
            <person name="Dalman K."/>
            <person name="Deflorio G."/>
            <person name="van Diepen L.T."/>
            <person name="Dunand C."/>
            <person name="Duplessis S."/>
            <person name="Durling M."/>
            <person name="Gonthier P."/>
            <person name="Grimwood J."/>
            <person name="Fossdal C.G."/>
            <person name="Hansson D."/>
            <person name="Henrissat B."/>
            <person name="Hietala A."/>
            <person name="Himmelstrand K."/>
            <person name="Hoffmeister D."/>
            <person name="Hogberg N."/>
            <person name="James T.Y."/>
            <person name="Karlsson M."/>
            <person name="Kohler A."/>
            <person name="Kues U."/>
            <person name="Lee Y.H."/>
            <person name="Lin Y.C."/>
            <person name="Lind M."/>
            <person name="Lindquist E."/>
            <person name="Lombard V."/>
            <person name="Lucas S."/>
            <person name="Lunden K."/>
            <person name="Morin E."/>
            <person name="Murat C."/>
            <person name="Park J."/>
            <person name="Raffaello T."/>
            <person name="Rouze P."/>
            <person name="Salamov A."/>
            <person name="Schmutz J."/>
            <person name="Solheim H."/>
            <person name="Stahlberg J."/>
            <person name="Velez H."/>
            <person name="de Vries R.P."/>
            <person name="Wiebenga A."/>
            <person name="Woodward S."/>
            <person name="Yakovlev I."/>
            <person name="Garbelotto M."/>
            <person name="Martin F."/>
            <person name="Grigoriev I.V."/>
            <person name="Stenlid J."/>
        </authorList>
    </citation>
    <scope>NUCLEOTIDE SEQUENCE [LARGE SCALE GENOMIC DNA]</scope>
    <source>
        <strain evidence="4 5">TC 32-1</strain>
    </source>
</reference>
<dbReference type="InterPro" id="IPR002110">
    <property type="entry name" value="Ankyrin_rpt"/>
</dbReference>
<gene>
    <name evidence="4" type="ORF">HETIRDRAFT_422205</name>
</gene>
<dbReference type="GO" id="GO:0085020">
    <property type="term" value="P:protein K6-linked ubiquitination"/>
    <property type="evidence" value="ECO:0007669"/>
    <property type="project" value="TreeGrafter"/>
</dbReference>
<dbReference type="GeneID" id="20673788"/>
<keyword evidence="5" id="KW-1185">Reference proteome</keyword>
<dbReference type="SMART" id="SM00248">
    <property type="entry name" value="ANK"/>
    <property type="match status" value="3"/>
</dbReference>
<name>W4JTF7_HETIT</name>